<dbReference type="PANTHER" id="PTHR10091:SF0">
    <property type="entry name" value="GALACTOSE MUTAROTASE"/>
    <property type="match status" value="1"/>
</dbReference>
<dbReference type="SUPFAM" id="SSF74650">
    <property type="entry name" value="Galactose mutarotase-like"/>
    <property type="match status" value="1"/>
</dbReference>
<protein>
    <submittedName>
        <fullName evidence="1">Aldose 1-epimerase family protein</fullName>
    </submittedName>
</protein>
<dbReference type="Pfam" id="PF01263">
    <property type="entry name" value="Aldose_epim"/>
    <property type="match status" value="1"/>
</dbReference>
<proteinExistence type="predicted"/>
<evidence type="ECO:0000313" key="2">
    <source>
        <dbReference type="Proteomes" id="UP001415169"/>
    </source>
</evidence>
<comment type="caution">
    <text evidence="1">The sequence shown here is derived from an EMBL/GenBank/DDBJ whole genome shotgun (WGS) entry which is preliminary data.</text>
</comment>
<reference evidence="1" key="2">
    <citation type="submission" date="2023-12" db="EMBL/GenBank/DDBJ databases">
        <authorList>
            <person name="Sun Q."/>
            <person name="Inoue M."/>
        </authorList>
    </citation>
    <scope>NUCLEOTIDE SEQUENCE</scope>
    <source>
        <strain evidence="1">JCM 17590</strain>
    </source>
</reference>
<dbReference type="Gene3D" id="2.70.98.10">
    <property type="match status" value="1"/>
</dbReference>
<reference evidence="1" key="1">
    <citation type="journal article" date="2014" name="Int. J. Syst. Evol. Microbiol.">
        <title>Complete genome of a new Firmicutes species belonging to the dominant human colonic microbiota ('Ruminococcus bicirculans') reveals two chromosomes and a selective capacity to utilize plant glucans.</title>
        <authorList>
            <consortium name="NISC Comparative Sequencing Program"/>
            <person name="Wegmann U."/>
            <person name="Louis P."/>
            <person name="Goesmann A."/>
            <person name="Henrissat B."/>
            <person name="Duncan S.H."/>
            <person name="Flint H.J."/>
        </authorList>
    </citation>
    <scope>NUCLEOTIDE SEQUENCE</scope>
    <source>
        <strain evidence="1">JCM 17590</strain>
    </source>
</reference>
<dbReference type="EMBL" id="BAABBV010000001">
    <property type="protein sequence ID" value="GAA4163019.1"/>
    <property type="molecule type" value="Genomic_DNA"/>
</dbReference>
<gene>
    <name evidence="1" type="ORF">GCM10022286_22830</name>
</gene>
<evidence type="ECO:0000313" key="1">
    <source>
        <dbReference type="EMBL" id="GAA4163019.1"/>
    </source>
</evidence>
<keyword evidence="2" id="KW-1185">Reference proteome</keyword>
<organism evidence="1 2">
    <name type="scientific">Gryllotalpicola daejeonensis</name>
    <dbReference type="NCBI Taxonomy" id="993087"/>
    <lineage>
        <taxon>Bacteria</taxon>
        <taxon>Bacillati</taxon>
        <taxon>Actinomycetota</taxon>
        <taxon>Actinomycetes</taxon>
        <taxon>Micrococcales</taxon>
        <taxon>Microbacteriaceae</taxon>
        <taxon>Gryllotalpicola</taxon>
    </lineage>
</organism>
<sequence>MTRPLSGTQYELTFGEYRATIASVGATLRSLTFQGRDLVVPFDADTVRPAYRGAALAPWPNRIGGGAYRFDGVLQQVPLTEPERGNALHGLASWLDFGAIEQTPSRVTLAATIVAQPGYPHRIEVEVVYELRESGLYSAITGANSGPDAAPWGTGPHPYLVAGDGHVDDWSLLLPADEVLEVTPDTLLPLGLASVDTANEGAWDFREARTIGDVFIDHAFTSLTRDASGNASVEVRTADGQGVAITWDAVCPWVQVHTADQPQPELHPELHRVGLAVEPMTCPPDAFNSGTDLIVLAPGESHTAGWTISAL</sequence>
<dbReference type="InterPro" id="IPR011013">
    <property type="entry name" value="Gal_mutarotase_sf_dom"/>
</dbReference>
<dbReference type="InterPro" id="IPR014718">
    <property type="entry name" value="GH-type_carb-bd"/>
</dbReference>
<dbReference type="PANTHER" id="PTHR10091">
    <property type="entry name" value="ALDOSE-1-EPIMERASE"/>
    <property type="match status" value="1"/>
</dbReference>
<dbReference type="InterPro" id="IPR037480">
    <property type="entry name" value="YihR-like"/>
</dbReference>
<accession>A0ABP7ZLG4</accession>
<name>A0ABP7ZLG4_9MICO</name>
<dbReference type="CDD" id="cd09022">
    <property type="entry name" value="Aldose_epim_Ec_YihR"/>
    <property type="match status" value="1"/>
</dbReference>
<dbReference type="Proteomes" id="UP001415169">
    <property type="component" value="Unassembled WGS sequence"/>
</dbReference>
<dbReference type="RefSeq" id="WP_344791906.1">
    <property type="nucleotide sequence ID" value="NZ_BAABBV010000001.1"/>
</dbReference>
<dbReference type="InterPro" id="IPR008183">
    <property type="entry name" value="Aldose_1/G6P_1-epimerase"/>
</dbReference>